<evidence type="ECO:0000313" key="12">
    <source>
        <dbReference type="EMBL" id="MFC4997849.1"/>
    </source>
</evidence>
<keyword evidence="9" id="KW-0812">Transmembrane</keyword>
<evidence type="ECO:0000313" key="13">
    <source>
        <dbReference type="Proteomes" id="UP001595912"/>
    </source>
</evidence>
<evidence type="ECO:0000259" key="10">
    <source>
        <dbReference type="Pfam" id="PF02518"/>
    </source>
</evidence>
<dbReference type="EMBL" id="JBHSIU010000010">
    <property type="protein sequence ID" value="MFC4997849.1"/>
    <property type="molecule type" value="Genomic_DNA"/>
</dbReference>
<dbReference type="InterPro" id="IPR003594">
    <property type="entry name" value="HATPase_dom"/>
</dbReference>
<keyword evidence="3" id="KW-0597">Phosphoprotein</keyword>
<dbReference type="InterPro" id="IPR050482">
    <property type="entry name" value="Sensor_HK_TwoCompSys"/>
</dbReference>
<gene>
    <name evidence="12" type="ORF">ACFPIJ_08410</name>
</gene>
<dbReference type="RefSeq" id="WP_380114093.1">
    <property type="nucleotide sequence ID" value="NZ_JBHSIU010000010.1"/>
</dbReference>
<dbReference type="Gene3D" id="1.20.5.1930">
    <property type="match status" value="1"/>
</dbReference>
<evidence type="ECO:0000256" key="8">
    <source>
        <dbReference type="ARBA" id="ARBA00023012"/>
    </source>
</evidence>
<feature type="transmembrane region" description="Helical" evidence="9">
    <location>
        <begin position="12"/>
        <end position="31"/>
    </location>
</feature>
<dbReference type="Proteomes" id="UP001595912">
    <property type="component" value="Unassembled WGS sequence"/>
</dbReference>
<reference evidence="13" key="1">
    <citation type="journal article" date="2019" name="Int. J. Syst. Evol. Microbiol.">
        <title>The Global Catalogue of Microorganisms (GCM) 10K type strain sequencing project: providing services to taxonomists for standard genome sequencing and annotation.</title>
        <authorList>
            <consortium name="The Broad Institute Genomics Platform"/>
            <consortium name="The Broad Institute Genome Sequencing Center for Infectious Disease"/>
            <person name="Wu L."/>
            <person name="Ma J."/>
        </authorList>
    </citation>
    <scope>NUCLEOTIDE SEQUENCE [LARGE SCALE GENOMIC DNA]</scope>
    <source>
        <strain evidence="13">CGMCC 4.7152</strain>
    </source>
</reference>
<dbReference type="CDD" id="cd16917">
    <property type="entry name" value="HATPase_UhpB-NarQ-NarX-like"/>
    <property type="match status" value="1"/>
</dbReference>
<dbReference type="Pfam" id="PF07730">
    <property type="entry name" value="HisKA_3"/>
    <property type="match status" value="1"/>
</dbReference>
<feature type="domain" description="Histidine kinase/HSP90-like ATPase" evidence="10">
    <location>
        <begin position="295"/>
        <end position="387"/>
    </location>
</feature>
<protein>
    <recommendedName>
        <fullName evidence="2">histidine kinase</fullName>
        <ecNumber evidence="2">2.7.13.3</ecNumber>
    </recommendedName>
</protein>
<evidence type="ECO:0000256" key="5">
    <source>
        <dbReference type="ARBA" id="ARBA00022741"/>
    </source>
</evidence>
<keyword evidence="6 12" id="KW-0418">Kinase</keyword>
<evidence type="ECO:0000256" key="2">
    <source>
        <dbReference type="ARBA" id="ARBA00012438"/>
    </source>
</evidence>
<feature type="transmembrane region" description="Helical" evidence="9">
    <location>
        <begin position="108"/>
        <end position="127"/>
    </location>
</feature>
<dbReference type="Gene3D" id="3.30.565.10">
    <property type="entry name" value="Histidine kinase-like ATPase, C-terminal domain"/>
    <property type="match status" value="1"/>
</dbReference>
<evidence type="ECO:0000256" key="6">
    <source>
        <dbReference type="ARBA" id="ARBA00022777"/>
    </source>
</evidence>
<dbReference type="InterPro" id="IPR011712">
    <property type="entry name" value="Sig_transdc_His_kin_sub3_dim/P"/>
</dbReference>
<dbReference type="EC" id="2.7.13.3" evidence="2"/>
<feature type="transmembrane region" description="Helical" evidence="9">
    <location>
        <begin position="66"/>
        <end position="96"/>
    </location>
</feature>
<evidence type="ECO:0000259" key="11">
    <source>
        <dbReference type="Pfam" id="PF07730"/>
    </source>
</evidence>
<evidence type="ECO:0000256" key="7">
    <source>
        <dbReference type="ARBA" id="ARBA00022840"/>
    </source>
</evidence>
<dbReference type="SUPFAM" id="SSF55874">
    <property type="entry name" value="ATPase domain of HSP90 chaperone/DNA topoisomerase II/histidine kinase"/>
    <property type="match status" value="1"/>
</dbReference>
<keyword evidence="9" id="KW-0472">Membrane</keyword>
<evidence type="ECO:0000256" key="1">
    <source>
        <dbReference type="ARBA" id="ARBA00000085"/>
    </source>
</evidence>
<organism evidence="12 13">
    <name type="scientific">Dactylosporangium cerinum</name>
    <dbReference type="NCBI Taxonomy" id="1434730"/>
    <lineage>
        <taxon>Bacteria</taxon>
        <taxon>Bacillati</taxon>
        <taxon>Actinomycetota</taxon>
        <taxon>Actinomycetes</taxon>
        <taxon>Micromonosporales</taxon>
        <taxon>Micromonosporaceae</taxon>
        <taxon>Dactylosporangium</taxon>
    </lineage>
</organism>
<dbReference type="GO" id="GO:0016301">
    <property type="term" value="F:kinase activity"/>
    <property type="evidence" value="ECO:0007669"/>
    <property type="project" value="UniProtKB-KW"/>
</dbReference>
<name>A0ABV9VQ97_9ACTN</name>
<keyword evidence="13" id="KW-1185">Reference proteome</keyword>
<dbReference type="InterPro" id="IPR036890">
    <property type="entry name" value="HATPase_C_sf"/>
</dbReference>
<dbReference type="Pfam" id="PF02518">
    <property type="entry name" value="HATPase_c"/>
    <property type="match status" value="1"/>
</dbReference>
<keyword evidence="9" id="KW-1133">Transmembrane helix</keyword>
<evidence type="ECO:0000256" key="9">
    <source>
        <dbReference type="SAM" id="Phobius"/>
    </source>
</evidence>
<feature type="domain" description="Signal transduction histidine kinase subgroup 3 dimerisation and phosphoacceptor" evidence="11">
    <location>
        <begin position="183"/>
        <end position="248"/>
    </location>
</feature>
<keyword evidence="8" id="KW-0902">Two-component regulatory system</keyword>
<evidence type="ECO:0000256" key="4">
    <source>
        <dbReference type="ARBA" id="ARBA00022679"/>
    </source>
</evidence>
<keyword evidence="7" id="KW-0067">ATP-binding</keyword>
<keyword evidence="4" id="KW-0808">Transferase</keyword>
<evidence type="ECO:0000256" key="3">
    <source>
        <dbReference type="ARBA" id="ARBA00022553"/>
    </source>
</evidence>
<proteinExistence type="predicted"/>
<comment type="catalytic activity">
    <reaction evidence="1">
        <text>ATP + protein L-histidine = ADP + protein N-phospho-L-histidine.</text>
        <dbReference type="EC" id="2.7.13.3"/>
    </reaction>
</comment>
<dbReference type="PANTHER" id="PTHR24421">
    <property type="entry name" value="NITRATE/NITRITE SENSOR PROTEIN NARX-RELATED"/>
    <property type="match status" value="1"/>
</dbReference>
<keyword evidence="5" id="KW-0547">Nucleotide-binding</keyword>
<accession>A0ABV9VQ97</accession>
<feature type="transmembrane region" description="Helical" evidence="9">
    <location>
        <begin position="133"/>
        <end position="151"/>
    </location>
</feature>
<sequence length="393" mass="40338">MTLRPSATWRDALLAVAAAGAACLALLGTDLHAIDPALRDPGLFAVAVTAGAGLSGFWWHTHPARWFAATTVAAVAVAAAGHYVGLLPWLVTAALCAVAARHPRRRSLAALATAVAGYTAITVAGIPDNAGDAFLSTVALLLAAWALGDGVRLRRARVAADLHAARSDAAAARQEAARATTEERLRIARELHDVVAHSMSLIAVHAGVGAHLIRTRPDQAERTLEVIADTSREALAQTRSLLGLLRDDPHEGEDTAVPLPGAGGLAGLVDAVRGSGLDVTLHVHGEPPAGSPAVELAAYRIVQESLTNVVKHAHATTATVRVEHTCDATRIEVFDNGTASGGGSSDLVRPGHGLRGLTERAALLGGRLTAGPGPDGGFRVHATLPLPAGTVLP</sequence>
<comment type="caution">
    <text evidence="12">The sequence shown here is derived from an EMBL/GenBank/DDBJ whole genome shotgun (WGS) entry which is preliminary data.</text>
</comment>
<dbReference type="PROSITE" id="PS51257">
    <property type="entry name" value="PROKAR_LIPOPROTEIN"/>
    <property type="match status" value="1"/>
</dbReference>
<dbReference type="PANTHER" id="PTHR24421:SF10">
    <property type="entry name" value="NITRATE_NITRITE SENSOR PROTEIN NARQ"/>
    <property type="match status" value="1"/>
</dbReference>